<name>A0A1I7TLQ5_9PELO</name>
<dbReference type="AlphaFoldDB" id="A0A1I7TLQ5"/>
<protein>
    <submittedName>
        <fullName evidence="4">Transposase</fullName>
    </submittedName>
</protein>
<keyword evidence="3" id="KW-1185">Reference proteome</keyword>
<keyword evidence="1" id="KW-0175">Coiled coil</keyword>
<dbReference type="Proteomes" id="UP000095282">
    <property type="component" value="Unplaced"/>
</dbReference>
<dbReference type="WBParaSite" id="Csp11.Scaffold628.g7168.t1">
    <property type="protein sequence ID" value="Csp11.Scaffold628.g7168.t1"/>
    <property type="gene ID" value="Csp11.Scaffold628.g7168"/>
</dbReference>
<feature type="compositionally biased region" description="Basic and acidic residues" evidence="2">
    <location>
        <begin position="1"/>
        <end position="20"/>
    </location>
</feature>
<evidence type="ECO:0000313" key="4">
    <source>
        <dbReference type="WBParaSite" id="Csp11.Scaffold628.g7168.t1"/>
    </source>
</evidence>
<feature type="region of interest" description="Disordered" evidence="2">
    <location>
        <begin position="1"/>
        <end position="35"/>
    </location>
</feature>
<feature type="coiled-coil region" evidence="1">
    <location>
        <begin position="48"/>
        <end position="78"/>
    </location>
</feature>
<evidence type="ECO:0000256" key="1">
    <source>
        <dbReference type="SAM" id="Coils"/>
    </source>
</evidence>
<organism evidence="3 4">
    <name type="scientific">Caenorhabditis tropicalis</name>
    <dbReference type="NCBI Taxonomy" id="1561998"/>
    <lineage>
        <taxon>Eukaryota</taxon>
        <taxon>Metazoa</taxon>
        <taxon>Ecdysozoa</taxon>
        <taxon>Nematoda</taxon>
        <taxon>Chromadorea</taxon>
        <taxon>Rhabditida</taxon>
        <taxon>Rhabditina</taxon>
        <taxon>Rhabditomorpha</taxon>
        <taxon>Rhabditoidea</taxon>
        <taxon>Rhabditidae</taxon>
        <taxon>Peloderinae</taxon>
        <taxon>Caenorhabditis</taxon>
    </lineage>
</organism>
<evidence type="ECO:0000313" key="3">
    <source>
        <dbReference type="Proteomes" id="UP000095282"/>
    </source>
</evidence>
<accession>A0A1I7TLQ5</accession>
<proteinExistence type="predicted"/>
<sequence length="79" mass="9441">MKGQIELHDAHREVKKRIDDMQPMPDGEETNPSFNRATNVWIDNMYEYEKSEDILRALQKQKDDLDREEKEMKSNNSDD</sequence>
<reference evidence="4" key="1">
    <citation type="submission" date="2016-11" db="UniProtKB">
        <authorList>
            <consortium name="WormBaseParasite"/>
        </authorList>
    </citation>
    <scope>IDENTIFICATION</scope>
</reference>
<evidence type="ECO:0000256" key="2">
    <source>
        <dbReference type="SAM" id="MobiDB-lite"/>
    </source>
</evidence>